<evidence type="ECO:0000313" key="2">
    <source>
        <dbReference type="EMBL" id="SNZ01473.1"/>
    </source>
</evidence>
<accession>A0A285MXR8</accession>
<dbReference type="PANTHER" id="PTHR34220">
    <property type="entry name" value="SENSOR HISTIDINE KINASE YPDA"/>
    <property type="match status" value="1"/>
</dbReference>
<dbReference type="InterPro" id="IPR036890">
    <property type="entry name" value="HATPase_C_sf"/>
</dbReference>
<dbReference type="PANTHER" id="PTHR34220:SF7">
    <property type="entry name" value="SENSOR HISTIDINE KINASE YPDA"/>
    <property type="match status" value="1"/>
</dbReference>
<name>A0A285MXR8_9FLAO</name>
<evidence type="ECO:0000259" key="1">
    <source>
        <dbReference type="Pfam" id="PF06580"/>
    </source>
</evidence>
<evidence type="ECO:0000313" key="3">
    <source>
        <dbReference type="Proteomes" id="UP000219048"/>
    </source>
</evidence>
<feature type="domain" description="Signal transduction histidine kinase internal region" evidence="1">
    <location>
        <begin position="169"/>
        <end position="247"/>
    </location>
</feature>
<sequence length="355" mass="41615">MILEKKHMNQFLIHLIMWISFGIFFLFPYVFEFRRIPEGIPVRFLSMIVLFYINYFLLVPKILLKRTTLTYVLVCLLLITVTGLFINLKYPPNASRLIEYCAKPHYPSEFPNPYLGSVNRLRSNPVFNQLVIMTILSAPFFASALLRVYIEWRKNEDLRKIVENEKTNSELQFLKTQLNPHFLFNSLNAIYSLSAKNSKDSSEAIINLSELMRYMLYEANKNLVPLRKELEYIKNYVKLQRLRLSDSINVKLKISGDDRHKVIPPLLFISFIENAFKYGTDYEGRTYVKINLSIENGSIHFKVENKIGPYRKQKDSSGVGLENVKNRLKLLYPESHELKVENNGETYTVVLNLYL</sequence>
<keyword evidence="2" id="KW-0808">Transferase</keyword>
<organism evidence="2 3">
    <name type="scientific">Flagellimonas pacifica</name>
    <dbReference type="NCBI Taxonomy" id="1247520"/>
    <lineage>
        <taxon>Bacteria</taxon>
        <taxon>Pseudomonadati</taxon>
        <taxon>Bacteroidota</taxon>
        <taxon>Flavobacteriia</taxon>
        <taxon>Flavobacteriales</taxon>
        <taxon>Flavobacteriaceae</taxon>
        <taxon>Flagellimonas</taxon>
    </lineage>
</organism>
<dbReference type="AlphaFoldDB" id="A0A285MXR8"/>
<dbReference type="SUPFAM" id="SSF55874">
    <property type="entry name" value="ATPase domain of HSP90 chaperone/DNA topoisomerase II/histidine kinase"/>
    <property type="match status" value="1"/>
</dbReference>
<dbReference type="GO" id="GO:0000155">
    <property type="term" value="F:phosphorelay sensor kinase activity"/>
    <property type="evidence" value="ECO:0007669"/>
    <property type="project" value="InterPro"/>
</dbReference>
<dbReference type="InterPro" id="IPR050640">
    <property type="entry name" value="Bact_2-comp_sensor_kinase"/>
</dbReference>
<dbReference type="Proteomes" id="UP000219048">
    <property type="component" value="Unassembled WGS sequence"/>
</dbReference>
<dbReference type="OrthoDB" id="9809908at2"/>
<dbReference type="GO" id="GO:0016020">
    <property type="term" value="C:membrane"/>
    <property type="evidence" value="ECO:0007669"/>
    <property type="project" value="InterPro"/>
</dbReference>
<keyword evidence="2" id="KW-0418">Kinase</keyword>
<keyword evidence="3" id="KW-1185">Reference proteome</keyword>
<proteinExistence type="predicted"/>
<dbReference type="Pfam" id="PF06580">
    <property type="entry name" value="His_kinase"/>
    <property type="match status" value="1"/>
</dbReference>
<dbReference type="Gene3D" id="3.30.565.10">
    <property type="entry name" value="Histidine kinase-like ATPase, C-terminal domain"/>
    <property type="match status" value="1"/>
</dbReference>
<gene>
    <name evidence="2" type="ORF">SAMN06265377_3313</name>
</gene>
<dbReference type="InterPro" id="IPR010559">
    <property type="entry name" value="Sig_transdc_His_kin_internal"/>
</dbReference>
<protein>
    <submittedName>
        <fullName evidence="2">Histidine kinase</fullName>
    </submittedName>
</protein>
<dbReference type="EMBL" id="OBEH01000006">
    <property type="protein sequence ID" value="SNZ01473.1"/>
    <property type="molecule type" value="Genomic_DNA"/>
</dbReference>
<reference evidence="3" key="1">
    <citation type="submission" date="2017-09" db="EMBL/GenBank/DDBJ databases">
        <authorList>
            <person name="Varghese N."/>
            <person name="Submissions S."/>
        </authorList>
    </citation>
    <scope>NUCLEOTIDE SEQUENCE [LARGE SCALE GENOMIC DNA]</scope>
    <source>
        <strain evidence="3">DSM 25885</strain>
    </source>
</reference>